<reference evidence="1" key="1">
    <citation type="submission" date="2020-12" db="EMBL/GenBank/DDBJ databases">
        <title>Geomonas sp. Red875, isolated from river sediment.</title>
        <authorList>
            <person name="Xu Z."/>
            <person name="Zhang Z."/>
            <person name="Masuda Y."/>
            <person name="Itoh H."/>
            <person name="Senoo K."/>
        </authorList>
    </citation>
    <scope>NUCLEOTIDE SEQUENCE</scope>
    <source>
        <strain evidence="1">Red875</strain>
    </source>
</reference>
<gene>
    <name evidence="1" type="ORF">JFN93_07155</name>
</gene>
<dbReference type="AlphaFoldDB" id="A0A8J7JEI1"/>
<accession>A0A8J7JEI1</accession>
<keyword evidence="2" id="KW-1185">Reference proteome</keyword>
<protein>
    <submittedName>
        <fullName evidence="1">Uncharacterized protein</fullName>
    </submittedName>
</protein>
<dbReference type="Proteomes" id="UP000636888">
    <property type="component" value="Unassembled WGS sequence"/>
</dbReference>
<organism evidence="1 2">
    <name type="scientific">Geomesophilobacter sediminis</name>
    <dbReference type="NCBI Taxonomy" id="2798584"/>
    <lineage>
        <taxon>Bacteria</taxon>
        <taxon>Pseudomonadati</taxon>
        <taxon>Thermodesulfobacteriota</taxon>
        <taxon>Desulfuromonadia</taxon>
        <taxon>Geobacterales</taxon>
        <taxon>Geobacteraceae</taxon>
        <taxon>Geomesophilobacter</taxon>
    </lineage>
</organism>
<comment type="caution">
    <text evidence="1">The sequence shown here is derived from an EMBL/GenBank/DDBJ whole genome shotgun (WGS) entry which is preliminary data.</text>
</comment>
<name>A0A8J7JEI1_9BACT</name>
<dbReference type="EMBL" id="JAEMHM010000005">
    <property type="protein sequence ID" value="MBJ6724479.1"/>
    <property type="molecule type" value="Genomic_DNA"/>
</dbReference>
<evidence type="ECO:0000313" key="2">
    <source>
        <dbReference type="Proteomes" id="UP000636888"/>
    </source>
</evidence>
<dbReference type="RefSeq" id="WP_199383327.1">
    <property type="nucleotide sequence ID" value="NZ_JAEMHM010000005.1"/>
</dbReference>
<sequence>MKIYLFDPETGIYQGEDFCDPPSMTATRELPSGTTTVSPPSYGPGLVPVFREGLRSWELVSNMTLKAQVRDDHERV</sequence>
<proteinExistence type="predicted"/>
<evidence type="ECO:0000313" key="1">
    <source>
        <dbReference type="EMBL" id="MBJ6724479.1"/>
    </source>
</evidence>